<feature type="transmembrane region" description="Helical" evidence="1">
    <location>
        <begin position="117"/>
        <end position="139"/>
    </location>
</feature>
<protein>
    <recommendedName>
        <fullName evidence="4">Oligosaccharide flippase family protein</fullName>
    </recommendedName>
</protein>
<keyword evidence="1" id="KW-1133">Transmembrane helix</keyword>
<feature type="transmembrane region" description="Helical" evidence="1">
    <location>
        <begin position="55"/>
        <end position="75"/>
    </location>
</feature>
<sequence>MLVSIRNKYRHLPKQVKASLWFLICAFFEKSISIIATPIFTRIMSTSEYGQFNVLYSWLTIVTIIVSLNLCYGVYTQGLIKFSHDRRRYSAELQGLTVVLVLAWTLVYLGFRDFWNSVFSLTTTQMLAMLLMVWTSSVFNF</sequence>
<gene>
    <name evidence="2" type="ORF">S101258_02531</name>
</gene>
<proteinExistence type="predicted"/>
<keyword evidence="1" id="KW-0472">Membrane</keyword>
<dbReference type="EMBL" id="NKCZ01000119">
    <property type="protein sequence ID" value="POD82454.1"/>
    <property type="molecule type" value="Genomic_DNA"/>
</dbReference>
<feature type="transmembrane region" description="Helical" evidence="1">
    <location>
        <begin position="95"/>
        <end position="111"/>
    </location>
</feature>
<dbReference type="AlphaFoldDB" id="A0A2S3U328"/>
<evidence type="ECO:0000313" key="3">
    <source>
        <dbReference type="Proteomes" id="UP000236990"/>
    </source>
</evidence>
<accession>A0A2S3U328</accession>
<comment type="caution">
    <text evidence="2">The sequence shown here is derived from an EMBL/GenBank/DDBJ whole genome shotgun (WGS) entry which is preliminary data.</text>
</comment>
<feature type="transmembrane region" description="Helical" evidence="1">
    <location>
        <begin position="20"/>
        <end position="43"/>
    </location>
</feature>
<keyword evidence="1" id="KW-0812">Transmembrane</keyword>
<evidence type="ECO:0000313" key="2">
    <source>
        <dbReference type="EMBL" id="POD82454.1"/>
    </source>
</evidence>
<evidence type="ECO:0000256" key="1">
    <source>
        <dbReference type="SAM" id="Phobius"/>
    </source>
</evidence>
<dbReference type="Proteomes" id="UP000236990">
    <property type="component" value="Unassembled WGS sequence"/>
</dbReference>
<organism evidence="2 3">
    <name type="scientific">Lactiplantibacillus plantarum subsp. plantarum</name>
    <dbReference type="NCBI Taxonomy" id="337330"/>
    <lineage>
        <taxon>Bacteria</taxon>
        <taxon>Bacillati</taxon>
        <taxon>Bacillota</taxon>
        <taxon>Bacilli</taxon>
        <taxon>Lactobacillales</taxon>
        <taxon>Lactobacillaceae</taxon>
        <taxon>Lactiplantibacillus</taxon>
    </lineage>
</organism>
<reference evidence="2 3" key="1">
    <citation type="submission" date="2017-06" db="EMBL/GenBank/DDBJ databases">
        <title>Genome sequence of Lactobacillus plantarum subsp. plantarum strain SRCM101258.</title>
        <authorList>
            <person name="Cho S.H."/>
        </authorList>
    </citation>
    <scope>NUCLEOTIDE SEQUENCE [LARGE SCALE GENOMIC DNA]</scope>
    <source>
        <strain evidence="2 3">SRCM101258</strain>
    </source>
</reference>
<name>A0A2S3U328_LACPN</name>
<evidence type="ECO:0008006" key="4">
    <source>
        <dbReference type="Google" id="ProtNLM"/>
    </source>
</evidence>